<protein>
    <submittedName>
        <fullName evidence="2">T3SS effector protein NleG8</fullName>
    </submittedName>
</protein>
<evidence type="ECO:0000256" key="1">
    <source>
        <dbReference type="SAM" id="MobiDB-lite"/>
    </source>
</evidence>
<dbReference type="EMBL" id="DABDXO010000154">
    <property type="protein sequence ID" value="HAI2838836.1"/>
    <property type="molecule type" value="Genomic_DNA"/>
</dbReference>
<sequence length="21" mass="2227">MPVTTLSIPSISQLSPARIQS</sequence>
<dbReference type="AlphaFoldDB" id="A0A793J7X5"/>
<proteinExistence type="predicted"/>
<evidence type="ECO:0000313" key="2">
    <source>
        <dbReference type="EMBL" id="HAI2838836.1"/>
    </source>
</evidence>
<organism evidence="2">
    <name type="scientific">Escherichia coli</name>
    <dbReference type="NCBI Taxonomy" id="562"/>
    <lineage>
        <taxon>Bacteria</taxon>
        <taxon>Pseudomonadati</taxon>
        <taxon>Pseudomonadota</taxon>
        <taxon>Gammaproteobacteria</taxon>
        <taxon>Enterobacterales</taxon>
        <taxon>Enterobacteriaceae</taxon>
        <taxon>Escherichia</taxon>
    </lineage>
</organism>
<feature type="region of interest" description="Disordered" evidence="1">
    <location>
        <begin position="1"/>
        <end position="21"/>
    </location>
</feature>
<gene>
    <name evidence="2" type="ORF">HJK67_005304</name>
</gene>
<name>A0A793J7X5_ECOLX</name>
<comment type="caution">
    <text evidence="2">The sequence shown here is derived from an EMBL/GenBank/DDBJ whole genome shotgun (WGS) entry which is preliminary data.</text>
</comment>
<accession>A0A793J7X5</accession>
<feature type="non-terminal residue" evidence="2">
    <location>
        <position position="21"/>
    </location>
</feature>
<reference evidence="2" key="1">
    <citation type="journal article" date="2018" name="Genome Biol.">
        <title>SKESA: strategic k-mer extension for scrupulous assemblies.</title>
        <authorList>
            <person name="Souvorov A."/>
            <person name="Agarwala R."/>
            <person name="Lipman D.J."/>
        </authorList>
    </citation>
    <scope>NUCLEOTIDE SEQUENCE</scope>
    <source>
        <strain evidence="2">2014C-4396-P0-1</strain>
    </source>
</reference>
<reference evidence="2" key="2">
    <citation type="submission" date="2020-03" db="EMBL/GenBank/DDBJ databases">
        <authorList>
            <consortium name="NCBI Pathogen Detection Project"/>
        </authorList>
    </citation>
    <scope>NUCLEOTIDE SEQUENCE</scope>
    <source>
        <strain evidence="2">2014C-4396-P0-1</strain>
    </source>
</reference>